<dbReference type="Gene3D" id="1.10.238.110">
    <property type="entry name" value="Diacylglycerol kinase alpha"/>
    <property type="match status" value="2"/>
</dbReference>
<evidence type="ECO:0000256" key="5">
    <source>
        <dbReference type="ARBA" id="ARBA00022679"/>
    </source>
</evidence>
<comment type="subcellular location">
    <subcellularLocation>
        <location evidence="1">Cytoplasm</location>
        <location evidence="1">Cytosol</location>
    </subcellularLocation>
</comment>
<evidence type="ECO:0000256" key="12">
    <source>
        <dbReference type="ARBA" id="ARBA00022837"/>
    </source>
</evidence>
<dbReference type="InterPro" id="IPR017438">
    <property type="entry name" value="ATP-NAD_kinase_N"/>
</dbReference>
<dbReference type="PROSITE" id="PS50081">
    <property type="entry name" value="ZF_DAG_PE_2"/>
    <property type="match status" value="2"/>
</dbReference>
<dbReference type="GO" id="GO:0005524">
    <property type="term" value="F:ATP binding"/>
    <property type="evidence" value="ECO:0007669"/>
    <property type="project" value="UniProtKB-KW"/>
</dbReference>
<evidence type="ECO:0000256" key="10">
    <source>
        <dbReference type="ARBA" id="ARBA00022777"/>
    </source>
</evidence>
<evidence type="ECO:0000256" key="9">
    <source>
        <dbReference type="ARBA" id="ARBA00022771"/>
    </source>
</evidence>
<evidence type="ECO:0000256" key="8">
    <source>
        <dbReference type="ARBA" id="ARBA00022741"/>
    </source>
</evidence>
<dbReference type="PROSITE" id="PS00479">
    <property type="entry name" value="ZF_DAG_PE_1"/>
    <property type="match status" value="2"/>
</dbReference>
<dbReference type="FunFam" id="1.10.238.110:FF:000002">
    <property type="entry name" value="Diacylglycerol kinase"/>
    <property type="match status" value="1"/>
</dbReference>
<feature type="region of interest" description="Disordered" evidence="19">
    <location>
        <begin position="83"/>
        <end position="102"/>
    </location>
</feature>
<keyword evidence="8" id="KW-0547">Nucleotide-binding</keyword>
<dbReference type="InterPro" id="IPR046349">
    <property type="entry name" value="C1-like_sf"/>
</dbReference>
<name>A0A6A1QB14_BALPH</name>
<keyword evidence="6" id="KW-0479">Metal-binding</keyword>
<evidence type="ECO:0000256" key="15">
    <source>
        <dbReference type="ARBA" id="ARBA00023371"/>
    </source>
</evidence>
<dbReference type="AlphaFoldDB" id="A0A6A1QB14"/>
<feature type="compositionally biased region" description="Polar residues" evidence="19">
    <location>
        <begin position="149"/>
        <end position="166"/>
    </location>
</feature>
<evidence type="ECO:0000256" key="14">
    <source>
        <dbReference type="ARBA" id="ARBA00023098"/>
    </source>
</evidence>
<dbReference type="GO" id="GO:0046486">
    <property type="term" value="P:glycerolipid metabolic process"/>
    <property type="evidence" value="ECO:0007669"/>
    <property type="project" value="UniProtKB-UniPathway"/>
</dbReference>
<dbReference type="Gene3D" id="3.30.60.20">
    <property type="match status" value="2"/>
</dbReference>
<feature type="domain" description="Phorbol-ester/DAG-type" evidence="20">
    <location>
        <begin position="285"/>
        <end position="335"/>
    </location>
</feature>
<comment type="similarity">
    <text evidence="3">Belongs to the eukaryotic diacylglycerol kinase family.</text>
</comment>
<evidence type="ECO:0000256" key="6">
    <source>
        <dbReference type="ARBA" id="ARBA00022723"/>
    </source>
</evidence>
<evidence type="ECO:0000256" key="4">
    <source>
        <dbReference type="ARBA" id="ARBA00012133"/>
    </source>
</evidence>
<comment type="pathway">
    <text evidence="2">Lipid metabolism; glycerolipid metabolism.</text>
</comment>
<dbReference type="SMART" id="SM00054">
    <property type="entry name" value="EFh"/>
    <property type="match status" value="2"/>
</dbReference>
<comment type="catalytic activity">
    <reaction evidence="16">
        <text>1,2-didecanoyl-sn-glycerol + ATP = 1,2-didecanoyl-sn-glycero-3-phosphate + ADP + H(+)</text>
        <dbReference type="Rhea" id="RHEA:43428"/>
        <dbReference type="ChEBI" id="CHEBI:15378"/>
        <dbReference type="ChEBI" id="CHEBI:18155"/>
        <dbReference type="ChEBI" id="CHEBI:30616"/>
        <dbReference type="ChEBI" id="CHEBI:78227"/>
        <dbReference type="ChEBI" id="CHEBI:456216"/>
    </reaction>
    <physiologicalReaction direction="left-to-right" evidence="16">
        <dbReference type="Rhea" id="RHEA:43429"/>
    </physiologicalReaction>
</comment>
<dbReference type="Pfam" id="PF00609">
    <property type="entry name" value="DAGK_acc"/>
    <property type="match status" value="1"/>
</dbReference>
<comment type="catalytic activity">
    <reaction evidence="18">
        <text>a 1,2-diacyl-sn-glycerol + ATP = a 1,2-diacyl-sn-glycero-3-phosphate + ADP + H(+)</text>
        <dbReference type="Rhea" id="RHEA:10272"/>
        <dbReference type="ChEBI" id="CHEBI:15378"/>
        <dbReference type="ChEBI" id="CHEBI:17815"/>
        <dbReference type="ChEBI" id="CHEBI:30616"/>
        <dbReference type="ChEBI" id="CHEBI:58608"/>
        <dbReference type="ChEBI" id="CHEBI:456216"/>
        <dbReference type="EC" id="2.7.1.107"/>
    </reaction>
    <physiologicalReaction direction="left-to-right" evidence="18">
        <dbReference type="Rhea" id="RHEA:10273"/>
    </physiologicalReaction>
</comment>
<keyword evidence="24" id="KW-1185">Reference proteome</keyword>
<dbReference type="FunFam" id="1.10.238.10:FF:000017">
    <property type="entry name" value="Diacylglycerol kinase"/>
    <property type="match status" value="1"/>
</dbReference>
<feature type="domain" description="Phorbol-ester/DAG-type" evidence="20">
    <location>
        <begin position="379"/>
        <end position="420"/>
    </location>
</feature>
<dbReference type="Pfam" id="PF13499">
    <property type="entry name" value="EF-hand_7"/>
    <property type="match status" value="1"/>
</dbReference>
<reference evidence="23 24" key="1">
    <citation type="journal article" date="2019" name="PLoS ONE">
        <title>Genomic analyses reveal an absence of contemporary introgressive admixture between fin whales and blue whales, despite known hybrids.</title>
        <authorList>
            <person name="Westbury M.V."/>
            <person name="Petersen B."/>
            <person name="Lorenzen E.D."/>
        </authorList>
    </citation>
    <scope>NUCLEOTIDE SEQUENCE [LARGE SCALE GENOMIC DNA]</scope>
    <source>
        <strain evidence="23">FinWhale-01</strain>
    </source>
</reference>
<dbReference type="SUPFAM" id="SSF57889">
    <property type="entry name" value="Cysteine-rich domain"/>
    <property type="match status" value="2"/>
</dbReference>
<evidence type="ECO:0000256" key="11">
    <source>
        <dbReference type="ARBA" id="ARBA00022833"/>
    </source>
</evidence>
<feature type="region of interest" description="Disordered" evidence="19">
    <location>
        <begin position="145"/>
        <end position="166"/>
    </location>
</feature>
<evidence type="ECO:0000259" key="20">
    <source>
        <dbReference type="PROSITE" id="PS50081"/>
    </source>
</evidence>
<evidence type="ECO:0000256" key="18">
    <source>
        <dbReference type="ARBA" id="ARBA00023411"/>
    </source>
</evidence>
<dbReference type="GO" id="GO:0005886">
    <property type="term" value="C:plasma membrane"/>
    <property type="evidence" value="ECO:0007669"/>
    <property type="project" value="TreeGrafter"/>
</dbReference>
<dbReference type="SMART" id="SM00109">
    <property type="entry name" value="C1"/>
    <property type="match status" value="2"/>
</dbReference>
<keyword evidence="7" id="KW-0677">Repeat</keyword>
<dbReference type="GO" id="GO:0004143">
    <property type="term" value="F:ATP-dependent diacylglycerol kinase activity"/>
    <property type="evidence" value="ECO:0007669"/>
    <property type="project" value="UniProtKB-EC"/>
</dbReference>
<dbReference type="PANTHER" id="PTHR11255:SF36">
    <property type="entry name" value="DIACYLGLYCEROL KINASE GAMMA"/>
    <property type="match status" value="1"/>
</dbReference>
<dbReference type="InterPro" id="IPR002219">
    <property type="entry name" value="PKC_DAG/PE"/>
</dbReference>
<dbReference type="GO" id="GO:0005829">
    <property type="term" value="C:cytosol"/>
    <property type="evidence" value="ECO:0007669"/>
    <property type="project" value="UniProtKB-SubCell"/>
</dbReference>
<comment type="caution">
    <text evidence="23">The sequence shown here is derived from an EMBL/GenBank/DDBJ whole genome shotgun (WGS) entry which is preliminary data.</text>
</comment>
<dbReference type="InterPro" id="IPR016064">
    <property type="entry name" value="NAD/diacylglycerol_kinase_sf"/>
</dbReference>
<dbReference type="InterPro" id="IPR029477">
    <property type="entry name" value="DAG_kinase_typeI_N"/>
</dbReference>
<organism evidence="23 24">
    <name type="scientific">Balaenoptera physalus</name>
    <name type="common">Fin whale</name>
    <name type="synonym">Balaena physalus</name>
    <dbReference type="NCBI Taxonomy" id="9770"/>
    <lineage>
        <taxon>Eukaryota</taxon>
        <taxon>Metazoa</taxon>
        <taxon>Chordata</taxon>
        <taxon>Craniata</taxon>
        <taxon>Vertebrata</taxon>
        <taxon>Euteleostomi</taxon>
        <taxon>Mammalia</taxon>
        <taxon>Eutheria</taxon>
        <taxon>Laurasiatheria</taxon>
        <taxon>Artiodactyla</taxon>
        <taxon>Whippomorpha</taxon>
        <taxon>Cetacea</taxon>
        <taxon>Mysticeti</taxon>
        <taxon>Balaenopteridae</taxon>
        <taxon>Balaenoptera</taxon>
    </lineage>
</organism>
<proteinExistence type="inferred from homology"/>
<dbReference type="GO" id="GO:0005509">
    <property type="term" value="F:calcium ion binding"/>
    <property type="evidence" value="ECO:0007669"/>
    <property type="project" value="InterPro"/>
</dbReference>
<dbReference type="Gene3D" id="1.10.238.10">
    <property type="entry name" value="EF-hand"/>
    <property type="match status" value="1"/>
</dbReference>
<accession>A0A6A1QB14</accession>
<dbReference type="EC" id="2.7.1.107" evidence="4"/>
<keyword evidence="5" id="KW-0808">Transferase</keyword>
<dbReference type="EMBL" id="SGJD01000830">
    <property type="protein sequence ID" value="KAB0403311.1"/>
    <property type="molecule type" value="Genomic_DNA"/>
</dbReference>
<evidence type="ECO:0000256" key="17">
    <source>
        <dbReference type="ARBA" id="ARBA00023400"/>
    </source>
</evidence>
<comment type="catalytic activity">
    <reaction evidence="17">
        <text>1-octadecanoyl-2-(5Z,8Z,11Z,14Z-eicosatetraenoyl)-sn-glycerol + ATP = 1-octadecanoyl-2-(5Z,8Z,11Z,14Z-eicosatetraenoyl)-sn-glycero-3-phosphate + ADP + H(+)</text>
        <dbReference type="Rhea" id="RHEA:40323"/>
        <dbReference type="ChEBI" id="CHEBI:15378"/>
        <dbReference type="ChEBI" id="CHEBI:30616"/>
        <dbReference type="ChEBI" id="CHEBI:75728"/>
        <dbReference type="ChEBI" id="CHEBI:77091"/>
        <dbReference type="ChEBI" id="CHEBI:456216"/>
    </reaction>
    <physiologicalReaction direction="left-to-right" evidence="17">
        <dbReference type="Rhea" id="RHEA:40324"/>
    </physiologicalReaction>
</comment>
<evidence type="ECO:0000256" key="19">
    <source>
        <dbReference type="SAM" id="MobiDB-lite"/>
    </source>
</evidence>
<dbReference type="PROSITE" id="PS50222">
    <property type="entry name" value="EF_HAND_2"/>
    <property type="match status" value="1"/>
</dbReference>
<dbReference type="FunFam" id="3.40.50.10330:FF:000003">
    <property type="entry name" value="Diacylglycerol kinase"/>
    <property type="match status" value="1"/>
</dbReference>
<protein>
    <recommendedName>
        <fullName evidence="4">diacylglycerol kinase (ATP)</fullName>
        <ecNumber evidence="4">2.7.1.107</ecNumber>
    </recommendedName>
</protein>
<dbReference type="OrthoDB" id="242257at2759"/>
<feature type="compositionally biased region" description="Basic and acidic residues" evidence="19">
    <location>
        <begin position="83"/>
        <end position="93"/>
    </location>
</feature>
<keyword evidence="12" id="KW-0106">Calcium</keyword>
<evidence type="ECO:0000256" key="13">
    <source>
        <dbReference type="ARBA" id="ARBA00022840"/>
    </source>
</evidence>
<evidence type="ECO:0000259" key="21">
    <source>
        <dbReference type="PROSITE" id="PS50146"/>
    </source>
</evidence>
<dbReference type="UniPathway" id="UPA00230"/>
<dbReference type="CDD" id="cd00051">
    <property type="entry name" value="EFh"/>
    <property type="match status" value="1"/>
</dbReference>
<dbReference type="InterPro" id="IPR011992">
    <property type="entry name" value="EF-hand-dom_pair"/>
</dbReference>
<comment type="catalytic activity">
    <reaction evidence="15">
        <text>1,2-di-(9Z-octadecenoyl)-sn-glycerol + ATP = 1,2-di-(9Z-octadecenoyl)-sn-glycero-3-phosphate + ADP + H(+)</text>
        <dbReference type="Rhea" id="RHEA:40327"/>
        <dbReference type="ChEBI" id="CHEBI:15378"/>
        <dbReference type="ChEBI" id="CHEBI:30616"/>
        <dbReference type="ChEBI" id="CHEBI:52333"/>
        <dbReference type="ChEBI" id="CHEBI:74546"/>
        <dbReference type="ChEBI" id="CHEBI:456216"/>
    </reaction>
    <physiologicalReaction direction="left-to-right" evidence="15">
        <dbReference type="Rhea" id="RHEA:40328"/>
    </physiologicalReaction>
</comment>
<dbReference type="FunFam" id="3.30.60.20:FF:000066">
    <property type="entry name" value="Diacylglycerol kinase"/>
    <property type="match status" value="1"/>
</dbReference>
<keyword evidence="14" id="KW-0443">Lipid metabolism</keyword>
<dbReference type="InterPro" id="IPR001206">
    <property type="entry name" value="Diacylglycerol_kinase_cat_dom"/>
</dbReference>
<sequence>MSEERWVSLTPEEFGQLQKYAEYSSKKINDVLAELNEGGSLKQYDPHEPISYDVFKLFMRAYLEVDLPQPLSTHLFLAFSQKPRQETPDHPKEGASNSEASGPDTHKICVFTVKRMGQQRVSCLLNIVSLDAFLLPATESKITEKQVPTKDQVSVTPLGNHAAQSSGSESPIVYLKDVMCYLSLLETGRPQDKLEFMFRLYDSDENGLLDQAEMDRIVNQMLHIAQYLEWDPTELRPILKEMLQGMDHDRDGLVSLQEWVHRGMTTIPLLVLLGMDDAGSKGDGRHAWTMKHFKKPTYCNFCHVMLMGVRKQGLCCIYCKYTVHERCVSKNIPGCIKTNSKTKRGGEVDPSPQAQGPGPWDVVLQPSLVSFPSLLQVMQHAWVEGNSSVKCDRCHKSIKCYQSVTARHCLWCRMTFHRKCELSTLCDGGELRDHILLPTSICPITQDRQDGKSDGSMSAKDELVTQYKIIPTPGTHPLLVLVNPKSGGRQGERILRKFHYLLNPKQVFNLDNGGPTPGLNFFRDTPDFRVLACGGDGTVGWILDCIDKANFAKHPPVAVLPLGTGNDLARCLRWGGGYEGGSLTKILKDIEQSPLVMLDRWHLEVIPREEVENGDQVPYNIMNNYFSIGVDASIAHRFHVMREKHPEKFNSR</sequence>
<dbReference type="InterPro" id="IPR038199">
    <property type="entry name" value="DGK_typeI_N_sf"/>
</dbReference>
<dbReference type="Proteomes" id="UP000437017">
    <property type="component" value="Unassembled WGS sequence"/>
</dbReference>
<dbReference type="SUPFAM" id="SSF111331">
    <property type="entry name" value="NAD kinase/diacylglycerol kinase-like"/>
    <property type="match status" value="1"/>
</dbReference>
<dbReference type="Pfam" id="PF00130">
    <property type="entry name" value="C1_1"/>
    <property type="match status" value="1"/>
</dbReference>
<evidence type="ECO:0000256" key="2">
    <source>
        <dbReference type="ARBA" id="ARBA00005175"/>
    </source>
</evidence>
<dbReference type="FunFam" id="3.30.60.20:FF:000043">
    <property type="entry name" value="Diacylglycerol kinase"/>
    <property type="match status" value="1"/>
</dbReference>
<dbReference type="PROSITE" id="PS50146">
    <property type="entry name" value="DAGK"/>
    <property type="match status" value="1"/>
</dbReference>
<keyword evidence="10" id="KW-0418">Kinase</keyword>
<keyword evidence="13" id="KW-0067">ATP-binding</keyword>
<evidence type="ECO:0000313" key="23">
    <source>
        <dbReference type="EMBL" id="KAB0403311.1"/>
    </source>
</evidence>
<feature type="domain" description="DAGKc" evidence="21">
    <location>
        <begin position="473"/>
        <end position="607"/>
    </location>
</feature>
<evidence type="ECO:0000256" key="3">
    <source>
        <dbReference type="ARBA" id="ARBA00009280"/>
    </source>
</evidence>
<dbReference type="InterPro" id="IPR002048">
    <property type="entry name" value="EF_hand_dom"/>
</dbReference>
<keyword evidence="11" id="KW-0862">Zinc</keyword>
<feature type="domain" description="EF-hand" evidence="22">
    <location>
        <begin position="189"/>
        <end position="224"/>
    </location>
</feature>
<dbReference type="PROSITE" id="PS00018">
    <property type="entry name" value="EF_HAND_1"/>
    <property type="match status" value="2"/>
</dbReference>
<dbReference type="Pfam" id="PF14513">
    <property type="entry name" value="DAG_kinase_N"/>
    <property type="match status" value="1"/>
</dbReference>
<dbReference type="InterPro" id="IPR018247">
    <property type="entry name" value="EF_Hand_1_Ca_BS"/>
</dbReference>
<evidence type="ECO:0000256" key="7">
    <source>
        <dbReference type="ARBA" id="ARBA00022737"/>
    </source>
</evidence>
<dbReference type="GO" id="GO:0008270">
    <property type="term" value="F:zinc ion binding"/>
    <property type="evidence" value="ECO:0007669"/>
    <property type="project" value="UniProtKB-KW"/>
</dbReference>
<dbReference type="PANTHER" id="PTHR11255">
    <property type="entry name" value="DIACYLGLYCEROL KINASE"/>
    <property type="match status" value="1"/>
</dbReference>
<dbReference type="SMART" id="SM00046">
    <property type="entry name" value="DAGKc"/>
    <property type="match status" value="1"/>
</dbReference>
<dbReference type="Pfam" id="PF00781">
    <property type="entry name" value="DAGK_cat"/>
    <property type="match status" value="1"/>
</dbReference>
<dbReference type="SUPFAM" id="SSF47473">
    <property type="entry name" value="EF-hand"/>
    <property type="match status" value="2"/>
</dbReference>
<dbReference type="InterPro" id="IPR000756">
    <property type="entry name" value="Diacylglycerol_kin_accessory"/>
</dbReference>
<dbReference type="GO" id="GO:0007200">
    <property type="term" value="P:phospholipase C-activating G protein-coupled receptor signaling pathway"/>
    <property type="evidence" value="ECO:0007669"/>
    <property type="project" value="InterPro"/>
</dbReference>
<evidence type="ECO:0000313" key="24">
    <source>
        <dbReference type="Proteomes" id="UP000437017"/>
    </source>
</evidence>
<dbReference type="Gene3D" id="3.40.50.10330">
    <property type="entry name" value="Probable inorganic polyphosphate/atp-NAD kinase, domain 1"/>
    <property type="match status" value="1"/>
</dbReference>
<evidence type="ECO:0000256" key="1">
    <source>
        <dbReference type="ARBA" id="ARBA00004514"/>
    </source>
</evidence>
<gene>
    <name evidence="23" type="ORF">E2I00_000947</name>
</gene>
<evidence type="ECO:0000259" key="22">
    <source>
        <dbReference type="PROSITE" id="PS50222"/>
    </source>
</evidence>
<evidence type="ECO:0000256" key="16">
    <source>
        <dbReference type="ARBA" id="ARBA00023395"/>
    </source>
</evidence>
<dbReference type="InterPro" id="IPR037607">
    <property type="entry name" value="DGK"/>
</dbReference>
<keyword evidence="9" id="KW-0863">Zinc-finger</keyword>